<reference evidence="1 3" key="1">
    <citation type="submission" date="2015-08" db="EMBL/GenBank/DDBJ databases">
        <title>Genome of Paenibacillus jilunlii.</title>
        <authorList>
            <person name="Sant'Anna F.H."/>
            <person name="Ambrosini A."/>
            <person name="Souza R."/>
            <person name="Bach E."/>
            <person name="Fernandes G."/>
            <person name="Balsanelli E."/>
            <person name="Baura V.A."/>
            <person name="Pedrosa F.O."/>
            <person name="Souza E.M."/>
            <person name="Passaglia L."/>
        </authorList>
    </citation>
    <scope>NUCLEOTIDE SEQUENCE [LARGE SCALE GENOMIC DNA]</scope>
    <source>
        <strain evidence="1 3">DSM 23019</strain>
    </source>
</reference>
<protein>
    <submittedName>
        <fullName evidence="2">Uncharacterized protein</fullName>
    </submittedName>
</protein>
<accession>A0A1G9QU96</accession>
<dbReference type="AlphaFoldDB" id="A0A1G9QU96"/>
<dbReference type="Proteomes" id="UP000182783">
    <property type="component" value="Unassembled WGS sequence"/>
</dbReference>
<dbReference type="EMBL" id="FNGM01000009">
    <property type="protein sequence ID" value="SDM14574.1"/>
    <property type="molecule type" value="Genomic_DNA"/>
</dbReference>
<keyword evidence="3" id="KW-1185">Reference proteome</keyword>
<gene>
    <name evidence="1" type="ORF">AML91_14810</name>
    <name evidence="2" type="ORF">SAMN05216191_109130</name>
</gene>
<organism evidence="2 4">
    <name type="scientific">Paenibacillus jilunlii</name>
    <dbReference type="NCBI Taxonomy" id="682956"/>
    <lineage>
        <taxon>Bacteria</taxon>
        <taxon>Bacillati</taxon>
        <taxon>Bacillota</taxon>
        <taxon>Bacilli</taxon>
        <taxon>Bacillales</taxon>
        <taxon>Paenibacillaceae</taxon>
        <taxon>Paenibacillus</taxon>
    </lineage>
</organism>
<name>A0A1G9QU96_9BACL</name>
<dbReference type="Proteomes" id="UP000070252">
    <property type="component" value="Unassembled WGS sequence"/>
</dbReference>
<evidence type="ECO:0000313" key="2">
    <source>
        <dbReference type="EMBL" id="SDM14574.1"/>
    </source>
</evidence>
<dbReference type="RefSeq" id="WP_062523702.1">
    <property type="nucleotide sequence ID" value="NZ_CP048429.1"/>
</dbReference>
<evidence type="ECO:0000313" key="1">
    <source>
        <dbReference type="EMBL" id="KWX74479.1"/>
    </source>
</evidence>
<evidence type="ECO:0000313" key="4">
    <source>
        <dbReference type="Proteomes" id="UP000182783"/>
    </source>
</evidence>
<proteinExistence type="predicted"/>
<reference evidence="2 4" key="2">
    <citation type="submission" date="2016-10" db="EMBL/GenBank/DDBJ databases">
        <authorList>
            <person name="de Groot N.N."/>
        </authorList>
    </citation>
    <scope>NUCLEOTIDE SEQUENCE [LARGE SCALE GENOMIC DNA]</scope>
    <source>
        <strain evidence="2 4">CGMCC 1.10239</strain>
    </source>
</reference>
<evidence type="ECO:0000313" key="3">
    <source>
        <dbReference type="Proteomes" id="UP000070252"/>
    </source>
</evidence>
<sequence length="103" mass="10970">MSLTTLSLRLRPLRLYILLNNQIAAAASPLLHLLAEAFGRDIAQNIIVGRVDDDGRQLGVFFVKGGRAEADGRVIDQELLVVFAELIGEGGMLGGGTINNPTA</sequence>
<dbReference type="EMBL" id="LIPY01000114">
    <property type="protein sequence ID" value="KWX74479.1"/>
    <property type="molecule type" value="Genomic_DNA"/>
</dbReference>